<keyword evidence="1" id="KW-1133">Transmembrane helix</keyword>
<dbReference type="PROSITE" id="PS50234">
    <property type="entry name" value="VWFA"/>
    <property type="match status" value="1"/>
</dbReference>
<accession>A0A5Q0BMJ4</accession>
<dbReference type="AlphaFoldDB" id="A0A5Q0BMJ4"/>
<dbReference type="Proteomes" id="UP000325755">
    <property type="component" value="Chromosome"/>
</dbReference>
<dbReference type="Pfam" id="PF13519">
    <property type="entry name" value="VWA_2"/>
    <property type="match status" value="1"/>
</dbReference>
<dbReference type="KEGG" id="mmob:F6R98_13120"/>
<dbReference type="EMBL" id="CP044205">
    <property type="protein sequence ID" value="QFY43444.1"/>
    <property type="molecule type" value="Genomic_DNA"/>
</dbReference>
<keyword evidence="1" id="KW-0472">Membrane</keyword>
<sequence length="325" mass="36018">MPVYLHHPWFLLLLPLAALPYLRKRQGALRFPGMDFFPADPFSEQLARLRRASAALGIGLLGIALTAPESVSQQWIARVGQGAHVVLLVDRSSSMNENFSGSYLGGAAKESKSALTAQLLSDFVAQRPDDAFALVIFSAAPVFVLPLTQDQVALQAALKSLASRGHGITNIATGLEMALDHFRHNTGDESRMIVLVSDGAARMDAEARDLIRQRFQDTQVALYWIYMRSPRSGSLAKAPANANETSSPEYFLHQFFQSMGTPYQAFEAENLEAVQQAIATVGQRNHRPVHYKIRAPGHDLTRWFLAPAWCFLFVYTAFAALEFRR</sequence>
<reference evidence="3 4" key="1">
    <citation type="submission" date="2019-09" db="EMBL/GenBank/DDBJ databases">
        <title>Ecophysiology of the spiral-shaped methanotroph Methylospira mobilis as revealed by the complete genome sequence.</title>
        <authorList>
            <person name="Oshkin I.Y."/>
            <person name="Dedysh S.N."/>
            <person name="Miroshnikov K."/>
            <person name="Danilova O.V."/>
            <person name="Hakobyan A."/>
            <person name="Liesack W."/>
        </authorList>
    </citation>
    <scope>NUCLEOTIDE SEQUENCE [LARGE SCALE GENOMIC DNA]</scope>
    <source>
        <strain evidence="3 4">Shm1</strain>
    </source>
</reference>
<organism evidence="3 4">
    <name type="scientific">Candidatus Methylospira mobilis</name>
    <dbReference type="NCBI Taxonomy" id="1808979"/>
    <lineage>
        <taxon>Bacteria</taxon>
        <taxon>Pseudomonadati</taxon>
        <taxon>Pseudomonadota</taxon>
        <taxon>Gammaproteobacteria</taxon>
        <taxon>Methylococcales</taxon>
        <taxon>Methylococcaceae</taxon>
        <taxon>Candidatus Methylospira</taxon>
    </lineage>
</organism>
<evidence type="ECO:0000259" key="2">
    <source>
        <dbReference type="PROSITE" id="PS50234"/>
    </source>
</evidence>
<dbReference type="InterPro" id="IPR002035">
    <property type="entry name" value="VWF_A"/>
</dbReference>
<feature type="transmembrane region" description="Helical" evidence="1">
    <location>
        <begin position="300"/>
        <end position="321"/>
    </location>
</feature>
<proteinExistence type="predicted"/>
<dbReference type="Gene3D" id="3.40.50.410">
    <property type="entry name" value="von Willebrand factor, type A domain"/>
    <property type="match status" value="1"/>
</dbReference>
<evidence type="ECO:0000256" key="1">
    <source>
        <dbReference type="SAM" id="Phobius"/>
    </source>
</evidence>
<dbReference type="SMART" id="SM00327">
    <property type="entry name" value="VWA"/>
    <property type="match status" value="1"/>
</dbReference>
<dbReference type="InterPro" id="IPR036465">
    <property type="entry name" value="vWFA_dom_sf"/>
</dbReference>
<keyword evidence="4" id="KW-1185">Reference proteome</keyword>
<evidence type="ECO:0000313" key="4">
    <source>
        <dbReference type="Proteomes" id="UP000325755"/>
    </source>
</evidence>
<gene>
    <name evidence="3" type="ORF">F6R98_13120</name>
</gene>
<dbReference type="SUPFAM" id="SSF53300">
    <property type="entry name" value="vWA-like"/>
    <property type="match status" value="1"/>
</dbReference>
<dbReference type="OrthoDB" id="6206554at2"/>
<protein>
    <submittedName>
        <fullName evidence="3">VWA domain-containing protein</fullName>
    </submittedName>
</protein>
<feature type="domain" description="VWFA" evidence="2">
    <location>
        <begin position="84"/>
        <end position="281"/>
    </location>
</feature>
<name>A0A5Q0BMJ4_9GAMM</name>
<evidence type="ECO:0000313" key="3">
    <source>
        <dbReference type="EMBL" id="QFY43444.1"/>
    </source>
</evidence>
<dbReference type="InParanoid" id="A0A5Q0BMJ4"/>
<dbReference type="CDD" id="cd00198">
    <property type="entry name" value="vWFA"/>
    <property type="match status" value="1"/>
</dbReference>
<keyword evidence="1" id="KW-0812">Transmembrane</keyword>
<dbReference type="RefSeq" id="WP_153249427.1">
    <property type="nucleotide sequence ID" value="NZ_CP044205.1"/>
</dbReference>